<dbReference type="Proteomes" id="UP000319619">
    <property type="component" value="Unassembled WGS sequence"/>
</dbReference>
<dbReference type="GO" id="GO:0005737">
    <property type="term" value="C:cytoplasm"/>
    <property type="evidence" value="ECO:0007669"/>
    <property type="project" value="UniProtKB-SubCell"/>
</dbReference>
<evidence type="ECO:0000256" key="6">
    <source>
        <dbReference type="RuleBase" id="RU000631"/>
    </source>
</evidence>
<comment type="subunit">
    <text evidence="4">Homodimer. Polymerizes to form a dynamic ring structure in a strictly GTP-dependent manner. Interacts directly with several other division proteins.</text>
</comment>
<reference evidence="10 11" key="1">
    <citation type="submission" date="2017-06" db="EMBL/GenBank/DDBJ databases">
        <title>Novel microbial phyla capable of carbon fixation and sulfur reduction in deep-sea sediments.</title>
        <authorList>
            <person name="Huang J."/>
            <person name="Baker B."/>
            <person name="Wang Y."/>
        </authorList>
    </citation>
    <scope>NUCLEOTIDE SEQUENCE [LARGE SCALE GENOMIC DNA]</scope>
    <source>
        <strain evidence="10">B3_LCP</strain>
    </source>
</reference>
<evidence type="ECO:0000313" key="10">
    <source>
        <dbReference type="EMBL" id="TKJ41494.1"/>
    </source>
</evidence>
<comment type="caution">
    <text evidence="10">The sequence shown here is derived from an EMBL/GenBank/DDBJ whole genome shotgun (WGS) entry which is preliminary data.</text>
</comment>
<keyword evidence="2 4" id="KW-0547">Nucleotide-binding</keyword>
<evidence type="ECO:0000256" key="3">
    <source>
        <dbReference type="ARBA" id="ARBA00023134"/>
    </source>
</evidence>
<dbReference type="GO" id="GO:0003924">
    <property type="term" value="F:GTPase activity"/>
    <property type="evidence" value="ECO:0007669"/>
    <property type="project" value="UniProtKB-UniRule"/>
</dbReference>
<dbReference type="SMART" id="SM00864">
    <property type="entry name" value="Tubulin"/>
    <property type="match status" value="1"/>
</dbReference>
<feature type="domain" description="Tubulin/FtsZ 2-layer sandwich" evidence="9">
    <location>
        <begin position="208"/>
        <end position="324"/>
    </location>
</feature>
<comment type="function">
    <text evidence="4 6">Essential cell division protein that forms a contractile ring structure (Z ring) at the future cell division site. The regulation of the ring assembly controls the timing and the location of cell division. One of the functions of the FtsZ ring is to recruit other cell division proteins to the septum to produce a new cell wall between the dividing cells. Binds GTP and shows GTPase activity.</text>
</comment>
<dbReference type="InterPro" id="IPR024757">
    <property type="entry name" value="FtsZ_C"/>
</dbReference>
<evidence type="ECO:0000256" key="2">
    <source>
        <dbReference type="ARBA" id="ARBA00022741"/>
    </source>
</evidence>
<accession>A0A532V2P4</accession>
<feature type="binding site" evidence="4">
    <location>
        <position position="144"/>
    </location>
    <ligand>
        <name>GTP</name>
        <dbReference type="ChEBI" id="CHEBI:37565"/>
    </ligand>
</feature>
<dbReference type="InterPro" id="IPR008280">
    <property type="entry name" value="Tub_FtsZ_C"/>
</dbReference>
<keyword evidence="4 6" id="KW-0717">Septation</keyword>
<evidence type="ECO:0000256" key="5">
    <source>
        <dbReference type="NCBIfam" id="TIGR00065"/>
    </source>
</evidence>
<comment type="similarity">
    <text evidence="1 4 6">Belongs to the FtsZ family.</text>
</comment>
<dbReference type="SMART" id="SM00865">
    <property type="entry name" value="Tubulin_C"/>
    <property type="match status" value="1"/>
</dbReference>
<feature type="compositionally biased region" description="Polar residues" evidence="7">
    <location>
        <begin position="357"/>
        <end position="369"/>
    </location>
</feature>
<evidence type="ECO:0000256" key="4">
    <source>
        <dbReference type="HAMAP-Rule" id="MF_00909"/>
    </source>
</evidence>
<feature type="region of interest" description="Disordered" evidence="7">
    <location>
        <begin position="352"/>
        <end position="376"/>
    </location>
</feature>
<dbReference type="HAMAP" id="MF_00909">
    <property type="entry name" value="FtsZ"/>
    <property type="match status" value="1"/>
</dbReference>
<dbReference type="InterPro" id="IPR036525">
    <property type="entry name" value="Tubulin/FtsZ_GTPase_sf"/>
</dbReference>
<keyword evidence="4" id="KW-0963">Cytoplasm</keyword>
<dbReference type="Gene3D" id="3.30.1330.20">
    <property type="entry name" value="Tubulin/FtsZ, C-terminal domain"/>
    <property type="match status" value="1"/>
</dbReference>
<dbReference type="PANTHER" id="PTHR30314:SF3">
    <property type="entry name" value="MITOCHONDRIAL DIVISION PROTEIN FSZA"/>
    <property type="match status" value="1"/>
</dbReference>
<feature type="binding site" evidence="4">
    <location>
        <begin position="109"/>
        <end position="111"/>
    </location>
    <ligand>
        <name>GTP</name>
        <dbReference type="ChEBI" id="CHEBI:37565"/>
    </ligand>
</feature>
<dbReference type="Pfam" id="PF12327">
    <property type="entry name" value="FtsZ_C"/>
    <property type="match status" value="1"/>
</dbReference>
<proteinExistence type="inferred from homology"/>
<evidence type="ECO:0000313" key="11">
    <source>
        <dbReference type="Proteomes" id="UP000319619"/>
    </source>
</evidence>
<keyword evidence="3 4" id="KW-0342">GTP-binding</keyword>
<evidence type="ECO:0000256" key="7">
    <source>
        <dbReference type="SAM" id="MobiDB-lite"/>
    </source>
</evidence>
<name>A0A532V2P4_UNCL8</name>
<keyword evidence="4 6" id="KW-0132">Cell division</keyword>
<dbReference type="PROSITE" id="PS01135">
    <property type="entry name" value="FTSZ_2"/>
    <property type="match status" value="1"/>
</dbReference>
<comment type="subcellular location">
    <subcellularLocation>
        <location evidence="4">Cytoplasm</location>
    </subcellularLocation>
    <text evidence="4">Assembles at midcell at the inner surface of the cytoplasmic membrane.</text>
</comment>
<evidence type="ECO:0000256" key="1">
    <source>
        <dbReference type="ARBA" id="ARBA00009690"/>
    </source>
</evidence>
<dbReference type="InterPro" id="IPR045061">
    <property type="entry name" value="FtsZ/CetZ"/>
</dbReference>
<sequence length="400" mass="42748">MEELRIRFGDEGVKQARIKVIGVGGAGGNALNGMIEANLAGVEFIAINTDEQALEMSRASVCLPIGHTGLGAGADPEVGRQAMEEDREKLFDLLIDTDLVFITAGLGGGTGTGASPIVAQVAHEMGVLTVAVVTKPFFFEGRQRMVRAEDGITRLKDHVDTLILIPNQRLVAIIERGTPLKEAFRKADEVLLQATRGISDLVMVPGLINLDFADVKTVMSAGGDALMGVGVAQGENRALEAAQQAIASPFMEDVCIQGARAVLANITGNLSFDDYNEASNVVHEAVGDDANIFVGAVVDPNMNDEVRVTVIATGFNHIRERKQVVPEKEAKPAGDYPRQVAYRPLRKITERPAILTPGSTESGPVQPTASAKKLPLERPTAGIINLDDRNIPAFLRKQMD</sequence>
<dbReference type="GO" id="GO:0032153">
    <property type="term" value="C:cell division site"/>
    <property type="evidence" value="ECO:0007669"/>
    <property type="project" value="UniProtKB-UniRule"/>
</dbReference>
<dbReference type="GO" id="GO:0043093">
    <property type="term" value="P:FtsZ-dependent cytokinesis"/>
    <property type="evidence" value="ECO:0007669"/>
    <property type="project" value="UniProtKB-UniRule"/>
</dbReference>
<feature type="binding site" evidence="4">
    <location>
        <position position="188"/>
    </location>
    <ligand>
        <name>GTP</name>
        <dbReference type="ChEBI" id="CHEBI:37565"/>
    </ligand>
</feature>
<dbReference type="InterPro" id="IPR000158">
    <property type="entry name" value="Cell_div_FtsZ"/>
</dbReference>
<dbReference type="SUPFAM" id="SSF52490">
    <property type="entry name" value="Tubulin nucleotide-binding domain-like"/>
    <property type="match status" value="1"/>
</dbReference>
<dbReference type="InterPro" id="IPR003008">
    <property type="entry name" value="Tubulin_FtsZ_GTPase"/>
</dbReference>
<dbReference type="PRINTS" id="PR00423">
    <property type="entry name" value="CELLDVISFTSZ"/>
</dbReference>
<dbReference type="NCBIfam" id="TIGR00065">
    <property type="entry name" value="ftsZ"/>
    <property type="match status" value="1"/>
</dbReference>
<gene>
    <name evidence="4" type="primary">ftsZ</name>
    <name evidence="10" type="ORF">CEE37_02725</name>
</gene>
<organism evidence="10 11">
    <name type="scientific">candidate division LCP-89 bacterium B3_LCP</name>
    <dbReference type="NCBI Taxonomy" id="2012998"/>
    <lineage>
        <taxon>Bacteria</taxon>
        <taxon>Pseudomonadati</taxon>
        <taxon>Bacteria division LCP-89</taxon>
    </lineage>
</organism>
<dbReference type="EMBL" id="NJBN01000002">
    <property type="protein sequence ID" value="TKJ41494.1"/>
    <property type="molecule type" value="Genomic_DNA"/>
</dbReference>
<dbReference type="GO" id="GO:0000917">
    <property type="term" value="P:division septum assembly"/>
    <property type="evidence" value="ECO:0007669"/>
    <property type="project" value="UniProtKB-KW"/>
</dbReference>
<dbReference type="FunFam" id="3.40.50.1440:FF:000001">
    <property type="entry name" value="Cell division protein FtsZ"/>
    <property type="match status" value="1"/>
</dbReference>
<dbReference type="Gene3D" id="3.40.50.1440">
    <property type="entry name" value="Tubulin/FtsZ, GTPase domain"/>
    <property type="match status" value="1"/>
</dbReference>
<evidence type="ECO:0000259" key="8">
    <source>
        <dbReference type="SMART" id="SM00864"/>
    </source>
</evidence>
<feature type="domain" description="Tubulin/FtsZ GTPase" evidence="8">
    <location>
        <begin position="17"/>
        <end position="206"/>
    </location>
</feature>
<feature type="binding site" evidence="4">
    <location>
        <position position="140"/>
    </location>
    <ligand>
        <name>GTP</name>
        <dbReference type="ChEBI" id="CHEBI:37565"/>
    </ligand>
</feature>
<dbReference type="GO" id="GO:0051258">
    <property type="term" value="P:protein polymerization"/>
    <property type="evidence" value="ECO:0007669"/>
    <property type="project" value="UniProtKB-UniRule"/>
</dbReference>
<evidence type="ECO:0000259" key="9">
    <source>
        <dbReference type="SMART" id="SM00865"/>
    </source>
</evidence>
<dbReference type="Pfam" id="PF00091">
    <property type="entry name" value="Tubulin"/>
    <property type="match status" value="1"/>
</dbReference>
<dbReference type="PANTHER" id="PTHR30314">
    <property type="entry name" value="CELL DIVISION PROTEIN FTSZ-RELATED"/>
    <property type="match status" value="1"/>
</dbReference>
<dbReference type="GO" id="GO:0005525">
    <property type="term" value="F:GTP binding"/>
    <property type="evidence" value="ECO:0007669"/>
    <property type="project" value="UniProtKB-UniRule"/>
</dbReference>
<dbReference type="CDD" id="cd02201">
    <property type="entry name" value="FtsZ_type1"/>
    <property type="match status" value="1"/>
</dbReference>
<keyword evidence="4 6" id="KW-0131">Cell cycle</keyword>
<dbReference type="InterPro" id="IPR037103">
    <property type="entry name" value="Tubulin/FtsZ-like_C"/>
</dbReference>
<dbReference type="AlphaFoldDB" id="A0A532V2P4"/>
<dbReference type="InterPro" id="IPR020805">
    <property type="entry name" value="Cell_div_FtsZ_CS"/>
</dbReference>
<feature type="binding site" evidence="4">
    <location>
        <begin position="25"/>
        <end position="29"/>
    </location>
    <ligand>
        <name>GTP</name>
        <dbReference type="ChEBI" id="CHEBI:37565"/>
    </ligand>
</feature>
<protein>
    <recommendedName>
        <fullName evidence="4 5">Cell division protein FtsZ</fullName>
    </recommendedName>
</protein>
<dbReference type="SUPFAM" id="SSF55307">
    <property type="entry name" value="Tubulin C-terminal domain-like"/>
    <property type="match status" value="1"/>
</dbReference>
<dbReference type="InterPro" id="IPR018316">
    <property type="entry name" value="Tubulin/FtsZ_2-layer-sand-dom"/>
</dbReference>